<dbReference type="InterPro" id="IPR016024">
    <property type="entry name" value="ARM-type_fold"/>
</dbReference>
<gene>
    <name evidence="6" type="ORF">CPB84DRAFT_1846527</name>
</gene>
<dbReference type="CDD" id="cd16270">
    <property type="entry name" value="Apc5_N"/>
    <property type="match status" value="1"/>
</dbReference>
<feature type="compositionally biased region" description="Low complexity" evidence="4">
    <location>
        <begin position="1180"/>
        <end position="1196"/>
    </location>
</feature>
<feature type="compositionally biased region" description="Low complexity" evidence="4">
    <location>
        <begin position="2701"/>
        <end position="2717"/>
    </location>
</feature>
<feature type="compositionally biased region" description="Low complexity" evidence="4">
    <location>
        <begin position="2175"/>
        <end position="2184"/>
    </location>
</feature>
<evidence type="ECO:0000313" key="6">
    <source>
        <dbReference type="EMBL" id="KAF8902118.1"/>
    </source>
</evidence>
<dbReference type="GO" id="GO:0046785">
    <property type="term" value="P:microtubule polymerization"/>
    <property type="evidence" value="ECO:0007669"/>
    <property type="project" value="InterPro"/>
</dbReference>
<evidence type="ECO:0000259" key="5">
    <source>
        <dbReference type="SMART" id="SM01349"/>
    </source>
</evidence>
<dbReference type="Proteomes" id="UP000724874">
    <property type="component" value="Unassembled WGS sequence"/>
</dbReference>
<comment type="caution">
    <text evidence="6">The sequence shown here is derived from an EMBL/GenBank/DDBJ whole genome shotgun (WGS) entry which is preliminary data.</text>
</comment>
<keyword evidence="7" id="KW-1185">Reference proteome</keyword>
<dbReference type="FunFam" id="1.25.10.10:FF:000063">
    <property type="entry name" value="Putative cytoskeleton-associated protein 5"/>
    <property type="match status" value="1"/>
</dbReference>
<feature type="domain" description="TOG" evidence="5">
    <location>
        <begin position="1270"/>
        <end position="1503"/>
    </location>
</feature>
<keyword evidence="3" id="KW-0206">Cytoskeleton</keyword>
<dbReference type="Pfam" id="PF21041">
    <property type="entry name" value="XMAP215_CLASP_TOG"/>
    <property type="match status" value="3"/>
</dbReference>
<feature type="domain" description="TOG" evidence="5">
    <location>
        <begin position="1533"/>
        <end position="1768"/>
    </location>
</feature>
<dbReference type="SMART" id="SM01349">
    <property type="entry name" value="TOG"/>
    <property type="match status" value="5"/>
</dbReference>
<comment type="subcellular location">
    <subcellularLocation>
        <location evidence="1">Cytoplasm</location>
        <location evidence="1">Cytoskeleton</location>
    </subcellularLocation>
</comment>
<evidence type="ECO:0000256" key="3">
    <source>
        <dbReference type="ARBA" id="ARBA00023212"/>
    </source>
</evidence>
<evidence type="ECO:0000313" key="7">
    <source>
        <dbReference type="Proteomes" id="UP000724874"/>
    </source>
</evidence>
<accession>A0A9P5NS65</accession>
<feature type="compositionally biased region" description="Polar residues" evidence="4">
    <location>
        <begin position="1506"/>
        <end position="1525"/>
    </location>
</feature>
<feature type="region of interest" description="Disordered" evidence="4">
    <location>
        <begin position="2649"/>
        <end position="2686"/>
    </location>
</feature>
<reference evidence="6" key="1">
    <citation type="submission" date="2020-11" db="EMBL/GenBank/DDBJ databases">
        <authorList>
            <consortium name="DOE Joint Genome Institute"/>
            <person name="Ahrendt S."/>
            <person name="Riley R."/>
            <person name="Andreopoulos W."/>
            <person name="LaButti K."/>
            <person name="Pangilinan J."/>
            <person name="Ruiz-duenas F.J."/>
            <person name="Barrasa J.M."/>
            <person name="Sanchez-Garcia M."/>
            <person name="Camarero S."/>
            <person name="Miyauchi S."/>
            <person name="Serrano A."/>
            <person name="Linde D."/>
            <person name="Babiker R."/>
            <person name="Drula E."/>
            <person name="Ayuso-Fernandez I."/>
            <person name="Pacheco R."/>
            <person name="Padilla G."/>
            <person name="Ferreira P."/>
            <person name="Barriuso J."/>
            <person name="Kellner H."/>
            <person name="Castanera R."/>
            <person name="Alfaro M."/>
            <person name="Ramirez L."/>
            <person name="Pisabarro A.G."/>
            <person name="Kuo A."/>
            <person name="Tritt A."/>
            <person name="Lipzen A."/>
            <person name="He G."/>
            <person name="Yan M."/>
            <person name="Ng V."/>
            <person name="Cullen D."/>
            <person name="Martin F."/>
            <person name="Rosso M.-N."/>
            <person name="Henrissat B."/>
            <person name="Hibbett D."/>
            <person name="Martinez A.T."/>
            <person name="Grigoriev I.V."/>
        </authorList>
    </citation>
    <scope>NUCLEOTIDE SEQUENCE</scope>
    <source>
        <strain evidence="6">AH 44721</strain>
    </source>
</reference>
<dbReference type="GO" id="GO:1990498">
    <property type="term" value="C:mitotic spindle microtubule"/>
    <property type="evidence" value="ECO:0007669"/>
    <property type="project" value="UniProtKB-ARBA"/>
</dbReference>
<dbReference type="Pfam" id="PF21040">
    <property type="entry name" value="CEP104-like_TOG"/>
    <property type="match status" value="1"/>
</dbReference>
<dbReference type="FunFam" id="1.25.10.10:FF:000019">
    <property type="entry name" value="Cytoskeleton-associated protein 5"/>
    <property type="match status" value="1"/>
</dbReference>
<feature type="domain" description="TOG" evidence="5">
    <location>
        <begin position="942"/>
        <end position="1177"/>
    </location>
</feature>
<feature type="region of interest" description="Disordered" evidence="4">
    <location>
        <begin position="1175"/>
        <end position="1266"/>
    </location>
</feature>
<feature type="region of interest" description="Disordered" evidence="4">
    <location>
        <begin position="2515"/>
        <end position="2563"/>
    </location>
</feature>
<dbReference type="InterPro" id="IPR048491">
    <property type="entry name" value="XMAP215_CLASP_TOG"/>
</dbReference>
<feature type="compositionally biased region" description="Polar residues" evidence="4">
    <location>
        <begin position="2655"/>
        <end position="2665"/>
    </location>
</feature>
<evidence type="ECO:0000256" key="2">
    <source>
        <dbReference type="ARBA" id="ARBA00022490"/>
    </source>
</evidence>
<feature type="region of interest" description="Disordered" evidence="4">
    <location>
        <begin position="2108"/>
        <end position="2201"/>
    </location>
</feature>
<feature type="compositionally biased region" description="Low complexity" evidence="4">
    <location>
        <begin position="2154"/>
        <end position="2167"/>
    </location>
</feature>
<dbReference type="EMBL" id="JADNYJ010000038">
    <property type="protein sequence ID" value="KAF8902118.1"/>
    <property type="molecule type" value="Genomic_DNA"/>
</dbReference>
<dbReference type="GO" id="GO:0061863">
    <property type="term" value="F:microtubule plus end polymerase"/>
    <property type="evidence" value="ECO:0007669"/>
    <property type="project" value="InterPro"/>
</dbReference>
<dbReference type="OrthoDB" id="205662at2759"/>
<evidence type="ECO:0000256" key="4">
    <source>
        <dbReference type="SAM" id="MobiDB-lite"/>
    </source>
</evidence>
<dbReference type="GO" id="GO:0005881">
    <property type="term" value="C:cytoplasmic microtubule"/>
    <property type="evidence" value="ECO:0007669"/>
    <property type="project" value="UniProtKB-ARBA"/>
</dbReference>
<dbReference type="InterPro" id="IPR034085">
    <property type="entry name" value="TOG"/>
</dbReference>
<dbReference type="SUPFAM" id="SSF48371">
    <property type="entry name" value="ARM repeat"/>
    <property type="match status" value="2"/>
</dbReference>
<feature type="compositionally biased region" description="Low complexity" evidence="4">
    <location>
        <begin position="1222"/>
        <end position="1260"/>
    </location>
</feature>
<evidence type="ECO:0000256" key="1">
    <source>
        <dbReference type="ARBA" id="ARBA00004245"/>
    </source>
</evidence>
<name>A0A9P5NS65_GYMJU</name>
<feature type="domain" description="TOG" evidence="5">
    <location>
        <begin position="666"/>
        <end position="902"/>
    </location>
</feature>
<dbReference type="GO" id="GO:0051010">
    <property type="term" value="F:microtubule plus-end binding"/>
    <property type="evidence" value="ECO:0007669"/>
    <property type="project" value="InterPro"/>
</dbReference>
<feature type="domain" description="TOG" evidence="5">
    <location>
        <begin position="1895"/>
        <end position="2108"/>
    </location>
</feature>
<feature type="region of interest" description="Disordered" evidence="4">
    <location>
        <begin position="1496"/>
        <end position="1530"/>
    </location>
</feature>
<feature type="region of interest" description="Disordered" evidence="4">
    <location>
        <begin position="2701"/>
        <end position="2723"/>
    </location>
</feature>
<dbReference type="InterPro" id="IPR011989">
    <property type="entry name" value="ARM-like"/>
</dbReference>
<feature type="region of interest" description="Disordered" evidence="4">
    <location>
        <begin position="1763"/>
        <end position="1865"/>
    </location>
</feature>
<dbReference type="GO" id="GO:0044732">
    <property type="term" value="C:mitotic spindle pole body"/>
    <property type="evidence" value="ECO:0007669"/>
    <property type="project" value="UniProtKB-ARBA"/>
</dbReference>
<protein>
    <submittedName>
        <fullName evidence="6">Armadillo-type protein</fullName>
    </submittedName>
</protein>
<feature type="compositionally biased region" description="Low complexity" evidence="4">
    <location>
        <begin position="2536"/>
        <end position="2557"/>
    </location>
</feature>
<dbReference type="FunFam" id="1.25.10.10:FF:000068">
    <property type="entry name" value="cytoskeleton-associated protein 5 isoform X1"/>
    <property type="match status" value="1"/>
</dbReference>
<dbReference type="GO" id="GO:0099070">
    <property type="term" value="C:static microtubule bundle"/>
    <property type="evidence" value="ECO:0007669"/>
    <property type="project" value="UniProtKB-ARBA"/>
</dbReference>
<organism evidence="6 7">
    <name type="scientific">Gymnopilus junonius</name>
    <name type="common">Spectacular rustgill mushroom</name>
    <name type="synonym">Gymnopilus spectabilis subsp. junonius</name>
    <dbReference type="NCBI Taxonomy" id="109634"/>
    <lineage>
        <taxon>Eukaryota</taxon>
        <taxon>Fungi</taxon>
        <taxon>Dikarya</taxon>
        <taxon>Basidiomycota</taxon>
        <taxon>Agaricomycotina</taxon>
        <taxon>Agaricomycetes</taxon>
        <taxon>Agaricomycetidae</taxon>
        <taxon>Agaricales</taxon>
        <taxon>Agaricineae</taxon>
        <taxon>Hymenogastraceae</taxon>
        <taxon>Gymnopilus</taxon>
    </lineage>
</organism>
<dbReference type="GO" id="GO:0051315">
    <property type="term" value="P:attachment of mitotic spindle microtubules to kinetochore"/>
    <property type="evidence" value="ECO:0007669"/>
    <property type="project" value="UniProtKB-ARBA"/>
</dbReference>
<dbReference type="InterPro" id="IPR045110">
    <property type="entry name" value="XMAP215"/>
</dbReference>
<sequence>MEEVPPPADHVIRPHHITLLTILMVAFKDLEIQKFPPPYALHLHRVLLNEISEVARPKSHEELISEICSGPQADASVCSQFQTAIRSIHNDLLTVDKLGNFLGNLPCLFMSKSTEEHPRFLRRSLFGFFCRRCYVTFVKLSFSGLDQLCQDYQAWIAGDSTAGYTMIEKDDLQSDLLIYKTQADKKSWAKPNLYEAWEKNQVIGDENLAIENLRRFFEQHFHESNDSGFRPHALLNLVRLHYINGEYLALLGEAINAARLSNDRVTLHHCTSILHRIPPTVPGQKPVLHEIQPDLHPLEVLFDVSKLLDPENEQPISAAFVKIFQAIGLYDHWLDVQFALPVEEQQWAQHAVKSIVWKEAGCERLASLEEDIVIAFIPPGGENANRLVIVMNKAYQIARQGRYNEALALLIDPSVWTGLILHDYGTWALHIWHIIALRATRRGQSRLYRELLLPRRPQGPFNPKDYLYNIEWDRMSIIRDSMYQFLQLRVSSPFPNRDISKREYQQRDQATAGIDFLLQALWYSEFLCRFNPYRTAIILLADLGLEFGVTQRSQQILEEIMPQVINGDDLEQRATACFVLARCIIAADGSTPSALREALRYLLIAESDYRTLQIHRSAKEVQYLLSVVYHNLDLTDERDAAAKRHADTEELQKGLEKIVTDPETLEIFDLIATEEDFTSLPIPERLAHKNWKARVSAYESLIKTFANTASDTDPAFKPYINNVDLLKKFATDANAVAQEKGVECLAALVKFAGETVAKTREGIVPALVDKCLGSSRAGTKNHAIDLVIQYVEVENGGAGVVSDLLVGLSAKQPKTVAGCIVALKDIVQAFGVQVVPPPLILKALPKIFAHSDKTVRAEGSSLTIVLYQYIGPGIEPWLAELKPVQVKELKDAFEGLEKERKGHKTLKPERLTRAQARETAANEAADIPQEDSEEVAPLDPRAFAEAVDVVPKLPASFQTNLKSSKWKERKEALDDLATLLSSTPKIKDSPELAELSKSLATCIAKDANINCVMVAATCLEELAKGLMTSFAKYRESVVSPMLERLKERKANVTDAIGAALDAVFATTTLNDVLMDLDGALKSKNPQVKEGTLKFLGRSLATATSPISSSQIKPLADTLAVLLEDGFEGARNEAATCFGTLMKMVGERPLNATMETIPDLRKTKIKEAFEKASVKCKTGGAPLPRAPAAAPVKKAPATKPPPKEVKDGEPPPPKKEAVPPKAPIKAAPKKPVAAAPPAAAQKKPVAATSGGAKPSGKPSGSTTAGSLDTVKYKHTPEDAEALAAELIPASMLTGLGDANWKTRLAALEDMTAWVEGEVKSLDAEVVVRALAKRGWAEKNFQVSAKLYAILSILAEGCPSFGRSCVALCVAHLTEKLGDLKLKKPAGDTLIVFTEKTSLQFVLGQAFEPLSKQKAPKVLADAISWVNSALVDFGISGLSLRSLIDFLKTALQNSNAAVRTSATKALVTVKLFAGSSIKDLLEDLNPQLMNTINAEFDKVEGQTPPEPSRSSADLANLPSESSKSAQGASADPLDDLFPRVEIDSLLKGTTILVDAKSDAWKTKKEALEGLQGLLDQGNNKRLKPTMGEIGSILKGRVTDTNKAVQLLALDIVSRVATGMGKPFEKHARLFVLPICTVLADQKANIRAAALQALTAIAIACDGVESMISGLTTGIETTNPLQKATLLQWIVDWFKEKSPSPSLDLRGWAPVIVASLDERSADVRKAAQGLLPSLIHSSGFDFVMQQTNSLKPASRTTAVPLIQAARPSAPEPAPKAVPSVKAPVSPGPAPANPTPESHIIAENKPVSKMSGVRRKLPQSTSRPDSRAESVETSKAPGIVKRPIPGTSASAKQAAGVTPPSTSSLPFSNMNLDLKKTRLAKDPSRWVNEGGATRKDLAEALQSQMESHTSKDLVARLFSHDHNAVNDHISGLTTIADFYSGAIDADENIEKLCLANLDLPLKYVSIKAHESQPNLVSKCLDVVEAVLAFLRSVNYQLTDGEALCFVPTMIFKLGDAREPTRVRVQQIIRTLPTVYAYSRVFQLLLDHGLKAKVAKTRQALPAIASSYLIKTSSAESALGTLSEAYTLSEKGPSSQGKADSVTAPTSGVARLTANVARPASPSVSGVSRIARPASPSQILRSASPAPSLPRAESPMRPVPTATATAASPTSPGNRDRRTLLPSRTRSTSYQSPQSSVAAHAREESASDHLLPIVWDEPLTRARSESLVQNESPDDITLTISSILSSDPSRSVRCFEENSEDSVCRTRQRPSSPQYRELAEHTEGLIETITLQMAHVFEHPKELVADDNFRLAKHLIQTLNNFCDHSFLAESLTVEILTALLEELTLRLLETDDSPVKKVKDLSRFINMIILRLFATGRRMSIFRALFALLLQIVKPFPSNGVLPDSKESKVAELVLKCVWKLARNIPQDLAEAHLDPVELFPAIEHFLQSIPPNEWRARATNKVPCGDMPLRTIKVIIQHVVAHYGDDAYELLSASFDDPSATIVYPYVYRILNSSSRTATESNIRRNGNGSAAFAPPTSPGSSRPLTSQSSSSTHGHGQYSPNVEEPDPDAQLLVIIGHISSETTGALHKEGITELHHFLKAYPHKKPKVEKLLESTGAAFRKYINRALASRAAEDQERNVAVADTLSKLEYNSHERNGSTSAPVSANGASEAVSKAPSRVSSLLEGADQQEKLSRLHDIFQYRSSTLSSGSSHGRSTPSGLRTSLG</sequence>
<feature type="compositionally biased region" description="Polar residues" evidence="4">
    <location>
        <begin position="2515"/>
        <end position="2526"/>
    </location>
</feature>
<proteinExistence type="predicted"/>
<keyword evidence="2" id="KW-0963">Cytoplasm</keyword>
<dbReference type="PANTHER" id="PTHR12609">
    <property type="entry name" value="MICROTUBULE ASSOCIATED PROTEIN XMAP215"/>
    <property type="match status" value="1"/>
</dbReference>
<feature type="compositionally biased region" description="Polar residues" evidence="4">
    <location>
        <begin position="1855"/>
        <end position="1865"/>
    </location>
</feature>
<dbReference type="Gene3D" id="1.25.10.10">
    <property type="entry name" value="Leucine-rich Repeat Variant"/>
    <property type="match status" value="5"/>
</dbReference>
<dbReference type="GO" id="GO:0000022">
    <property type="term" value="P:mitotic spindle elongation"/>
    <property type="evidence" value="ECO:0007669"/>
    <property type="project" value="UniProtKB-ARBA"/>
</dbReference>
<dbReference type="GO" id="GO:0030951">
    <property type="term" value="P:establishment or maintenance of microtubule cytoskeleton polarity"/>
    <property type="evidence" value="ECO:0007669"/>
    <property type="project" value="InterPro"/>
</dbReference>
<feature type="compositionally biased region" description="Basic and acidic residues" evidence="4">
    <location>
        <begin position="1200"/>
        <end position="1217"/>
    </location>
</feature>
<dbReference type="GO" id="GO:1990571">
    <property type="term" value="P:meiotic centromere clustering"/>
    <property type="evidence" value="ECO:0007669"/>
    <property type="project" value="UniProtKB-ARBA"/>
</dbReference>